<evidence type="ECO:0000256" key="5">
    <source>
        <dbReference type="ARBA" id="ARBA00022840"/>
    </source>
</evidence>
<protein>
    <recommendedName>
        <fullName evidence="7">Protein kinase domain-containing protein</fullName>
    </recommendedName>
</protein>
<sequence length="109" mass="12325">MSQEYAIVKLFSVKSDVFSCGVLILEMVSGKRNRGFYHPEHGLNLLGHVRRPIELMDALMEKPADTSELLRCIMSDSENPALPLPNRPGFYTERYSTETDSSLTGTFRN</sequence>
<evidence type="ECO:0000313" key="6">
    <source>
        <dbReference type="EMBL" id="VFU33227.1"/>
    </source>
</evidence>
<name>A0A6N2L7I1_SALVM</name>
<organism evidence="6">
    <name type="scientific">Salix viminalis</name>
    <name type="common">Common osier</name>
    <name type="synonym">Basket willow</name>
    <dbReference type="NCBI Taxonomy" id="40686"/>
    <lineage>
        <taxon>Eukaryota</taxon>
        <taxon>Viridiplantae</taxon>
        <taxon>Streptophyta</taxon>
        <taxon>Embryophyta</taxon>
        <taxon>Tracheophyta</taxon>
        <taxon>Spermatophyta</taxon>
        <taxon>Magnoliopsida</taxon>
        <taxon>eudicotyledons</taxon>
        <taxon>Gunneridae</taxon>
        <taxon>Pentapetalae</taxon>
        <taxon>rosids</taxon>
        <taxon>fabids</taxon>
        <taxon>Malpighiales</taxon>
        <taxon>Salicaceae</taxon>
        <taxon>Saliceae</taxon>
        <taxon>Salix</taxon>
    </lineage>
</organism>
<proteinExistence type="predicted"/>
<keyword evidence="5" id="KW-0067">ATP-binding</keyword>
<dbReference type="SUPFAM" id="SSF56112">
    <property type="entry name" value="Protein kinase-like (PK-like)"/>
    <property type="match status" value="1"/>
</dbReference>
<dbReference type="GO" id="GO:0004674">
    <property type="term" value="F:protein serine/threonine kinase activity"/>
    <property type="evidence" value="ECO:0007669"/>
    <property type="project" value="UniProtKB-KW"/>
</dbReference>
<evidence type="ECO:0008006" key="7">
    <source>
        <dbReference type="Google" id="ProtNLM"/>
    </source>
</evidence>
<keyword evidence="4" id="KW-0418">Kinase</keyword>
<evidence type="ECO:0000256" key="2">
    <source>
        <dbReference type="ARBA" id="ARBA00022679"/>
    </source>
</evidence>
<evidence type="ECO:0000256" key="4">
    <source>
        <dbReference type="ARBA" id="ARBA00022777"/>
    </source>
</evidence>
<reference evidence="6" key="1">
    <citation type="submission" date="2019-03" db="EMBL/GenBank/DDBJ databases">
        <authorList>
            <person name="Mank J."/>
            <person name="Almeida P."/>
        </authorList>
    </citation>
    <scope>NUCLEOTIDE SEQUENCE</scope>
    <source>
        <strain evidence="6">78183</strain>
    </source>
</reference>
<dbReference type="AlphaFoldDB" id="A0A6N2L7I1"/>
<keyword evidence="3" id="KW-0547">Nucleotide-binding</keyword>
<keyword evidence="1" id="KW-0723">Serine/threonine-protein kinase</keyword>
<accession>A0A6N2L7I1</accession>
<dbReference type="InterPro" id="IPR011009">
    <property type="entry name" value="Kinase-like_dom_sf"/>
</dbReference>
<keyword evidence="2" id="KW-0808">Transferase</keyword>
<dbReference type="GO" id="GO:0005886">
    <property type="term" value="C:plasma membrane"/>
    <property type="evidence" value="ECO:0007669"/>
    <property type="project" value="TreeGrafter"/>
</dbReference>
<dbReference type="PANTHER" id="PTHR27002:SF864">
    <property type="entry name" value="RECEPTOR-LIKE SERINE_THREONINE-PROTEIN KINASE"/>
    <property type="match status" value="1"/>
</dbReference>
<evidence type="ECO:0000256" key="3">
    <source>
        <dbReference type="ARBA" id="ARBA00022741"/>
    </source>
</evidence>
<dbReference type="PANTHER" id="PTHR27002">
    <property type="entry name" value="RECEPTOR-LIKE SERINE/THREONINE-PROTEIN KINASE SD1-8"/>
    <property type="match status" value="1"/>
</dbReference>
<gene>
    <name evidence="6" type="ORF">SVIM_LOCUS150799</name>
</gene>
<dbReference type="GO" id="GO:0005524">
    <property type="term" value="F:ATP binding"/>
    <property type="evidence" value="ECO:0007669"/>
    <property type="project" value="UniProtKB-KW"/>
</dbReference>
<dbReference type="Gene3D" id="1.10.510.10">
    <property type="entry name" value="Transferase(Phosphotransferase) domain 1"/>
    <property type="match status" value="1"/>
</dbReference>
<evidence type="ECO:0000256" key="1">
    <source>
        <dbReference type="ARBA" id="ARBA00022527"/>
    </source>
</evidence>
<dbReference type="EMBL" id="CAADRP010000890">
    <property type="protein sequence ID" value="VFU33227.1"/>
    <property type="molecule type" value="Genomic_DNA"/>
</dbReference>